<proteinExistence type="predicted"/>
<evidence type="ECO:0000259" key="1">
    <source>
        <dbReference type="SMART" id="SM00849"/>
    </source>
</evidence>
<dbReference type="Gene3D" id="3.60.15.10">
    <property type="entry name" value="Ribonuclease Z/Hydroxyacylglutathione hydrolase-like"/>
    <property type="match status" value="1"/>
</dbReference>
<dbReference type="PANTHER" id="PTHR47619">
    <property type="entry name" value="METALLO-HYDROLASE YYCJ-RELATED"/>
    <property type="match status" value="1"/>
</dbReference>
<dbReference type="AlphaFoldDB" id="A0A1H6UHM2"/>
<dbReference type="InterPro" id="IPR036866">
    <property type="entry name" value="RibonucZ/Hydroxyglut_hydro"/>
</dbReference>
<keyword evidence="3" id="KW-1185">Reference proteome</keyword>
<organism evidence="2 3">
    <name type="scientific">Propionispira arboris</name>
    <dbReference type="NCBI Taxonomy" id="84035"/>
    <lineage>
        <taxon>Bacteria</taxon>
        <taxon>Bacillati</taxon>
        <taxon>Bacillota</taxon>
        <taxon>Negativicutes</taxon>
        <taxon>Selenomonadales</taxon>
        <taxon>Selenomonadaceae</taxon>
        <taxon>Propionispira</taxon>
    </lineage>
</organism>
<protein>
    <submittedName>
        <fullName evidence="2">Phosphoribosyl 1,2-cyclic phosphodiesterase</fullName>
    </submittedName>
</protein>
<sequence length="271" mass="29959">MCVVWNVLDINEVEKYMQVSVLASGSKGNSIFIEMNGTKILVDAGISALRIKKSLFAIGVEIEELDGVLITHEHRDHIGGLTTLSRKYSLPIYTRSDTFASMYCRDTIPDQCCNAIGEDFCIGNLKIGAFNISHDAADPVGFTILDRDIKCTVATDLGFVTSSVQAALDYSDVLVLEANHDTELLKKGAYPWYLKQRILSNRGHLSNEDAAWALVRMKKQKTKVFLAHLSAENNDPHVAHATVCGIVEQQGYDLGIDLDIRLTKQNEIVSL</sequence>
<dbReference type="InterPro" id="IPR001279">
    <property type="entry name" value="Metallo-B-lactamas"/>
</dbReference>
<evidence type="ECO:0000313" key="2">
    <source>
        <dbReference type="EMBL" id="SEI87272.1"/>
    </source>
</evidence>
<feature type="domain" description="Metallo-beta-lactamase" evidence="1">
    <location>
        <begin position="27"/>
        <end position="204"/>
    </location>
</feature>
<gene>
    <name evidence="2" type="ORF">SAMN05660742_101304</name>
</gene>
<dbReference type="Proteomes" id="UP000199662">
    <property type="component" value="Unassembled WGS sequence"/>
</dbReference>
<dbReference type="SMART" id="SM00849">
    <property type="entry name" value="Lactamase_B"/>
    <property type="match status" value="1"/>
</dbReference>
<evidence type="ECO:0000313" key="3">
    <source>
        <dbReference type="Proteomes" id="UP000199662"/>
    </source>
</evidence>
<reference evidence="2 3" key="1">
    <citation type="submission" date="2016-10" db="EMBL/GenBank/DDBJ databases">
        <authorList>
            <person name="de Groot N.N."/>
        </authorList>
    </citation>
    <scope>NUCLEOTIDE SEQUENCE [LARGE SCALE GENOMIC DNA]</scope>
    <source>
        <strain evidence="2 3">DSM 2179</strain>
    </source>
</reference>
<dbReference type="STRING" id="84035.SAMN05660742_101304"/>
<dbReference type="SUPFAM" id="SSF56281">
    <property type="entry name" value="Metallo-hydrolase/oxidoreductase"/>
    <property type="match status" value="1"/>
</dbReference>
<name>A0A1H6UHM2_9FIRM</name>
<dbReference type="PANTHER" id="PTHR47619:SF1">
    <property type="entry name" value="EXODEOXYRIBONUCLEASE WALJ"/>
    <property type="match status" value="1"/>
</dbReference>
<dbReference type="EMBL" id="FNZK01000001">
    <property type="protein sequence ID" value="SEI87272.1"/>
    <property type="molecule type" value="Genomic_DNA"/>
</dbReference>
<dbReference type="Pfam" id="PF12706">
    <property type="entry name" value="Lactamase_B_2"/>
    <property type="match status" value="1"/>
</dbReference>
<dbReference type="InterPro" id="IPR052533">
    <property type="entry name" value="WalJ/YycJ-like"/>
</dbReference>
<accession>A0A1H6UHM2</accession>